<feature type="transmembrane region" description="Helical" evidence="1">
    <location>
        <begin position="95"/>
        <end position="114"/>
    </location>
</feature>
<protein>
    <submittedName>
        <fullName evidence="2">Uncharacterized protein</fullName>
    </submittedName>
</protein>
<evidence type="ECO:0000256" key="1">
    <source>
        <dbReference type="SAM" id="Phobius"/>
    </source>
</evidence>
<comment type="caution">
    <text evidence="2">The sequence shown here is derived from an EMBL/GenBank/DDBJ whole genome shotgun (WGS) entry which is preliminary data.</text>
</comment>
<dbReference type="AlphaFoldDB" id="A0A150XBM5"/>
<name>A0A150XBM5_9BACT</name>
<dbReference type="EMBL" id="LRPC01000012">
    <property type="protein sequence ID" value="KYG76096.1"/>
    <property type="molecule type" value="Genomic_DNA"/>
</dbReference>
<evidence type="ECO:0000313" key="2">
    <source>
        <dbReference type="EMBL" id="KYG76096.1"/>
    </source>
</evidence>
<organism evidence="2 3">
    <name type="scientific">Roseivirga spongicola</name>
    <dbReference type="NCBI Taxonomy" id="333140"/>
    <lineage>
        <taxon>Bacteria</taxon>
        <taxon>Pseudomonadati</taxon>
        <taxon>Bacteroidota</taxon>
        <taxon>Cytophagia</taxon>
        <taxon>Cytophagales</taxon>
        <taxon>Roseivirgaceae</taxon>
        <taxon>Roseivirga</taxon>
    </lineage>
</organism>
<feature type="transmembrane region" description="Helical" evidence="1">
    <location>
        <begin position="45"/>
        <end position="62"/>
    </location>
</feature>
<gene>
    <name evidence="2" type="ORF">AWW68_09775</name>
</gene>
<dbReference type="Proteomes" id="UP000075606">
    <property type="component" value="Unassembled WGS sequence"/>
</dbReference>
<dbReference type="OrthoDB" id="1178917at2"/>
<feature type="transmembrane region" description="Helical" evidence="1">
    <location>
        <begin position="7"/>
        <end position="25"/>
    </location>
</feature>
<evidence type="ECO:0000313" key="3">
    <source>
        <dbReference type="Proteomes" id="UP000075606"/>
    </source>
</evidence>
<feature type="transmembrane region" description="Helical" evidence="1">
    <location>
        <begin position="69"/>
        <end position="89"/>
    </location>
</feature>
<keyword evidence="3" id="KW-1185">Reference proteome</keyword>
<dbReference type="STRING" id="333140.AWW68_09775"/>
<keyword evidence="1" id="KW-0812">Transmembrane</keyword>
<sequence>MQRNRLFVSGVFIVLALFVIIHFLLNTEIKVEFETYFKPEYYLKFSAILIAFTLLNAGILLLKGLPKANLMLAIFGYMLVLEILFDLIGITLPNISTIATVVLLTAAIPALWIAHSNLFDTQKLSYKGLVISLLIGAVESLIPIWL</sequence>
<keyword evidence="1" id="KW-1133">Transmembrane helix</keyword>
<proteinExistence type="predicted"/>
<feature type="transmembrane region" description="Helical" evidence="1">
    <location>
        <begin position="126"/>
        <end position="145"/>
    </location>
</feature>
<accession>A0A150XBM5</accession>
<reference evidence="2 3" key="1">
    <citation type="submission" date="2016-01" db="EMBL/GenBank/DDBJ databases">
        <title>Genome sequencing of Roseivirga spongicola UST030701-084.</title>
        <authorList>
            <person name="Selvaratnam C."/>
            <person name="Thevarajoo S."/>
            <person name="Goh K.M."/>
            <person name="Ee R."/>
            <person name="Chan K.-G."/>
            <person name="Chong C.S."/>
        </authorList>
    </citation>
    <scope>NUCLEOTIDE SEQUENCE [LARGE SCALE GENOMIC DNA]</scope>
    <source>
        <strain evidence="2 3">UST030701-084</strain>
    </source>
</reference>
<keyword evidence="1" id="KW-0472">Membrane</keyword>
<dbReference type="RefSeq" id="WP_068220587.1">
    <property type="nucleotide sequence ID" value="NZ_CP139724.1"/>
</dbReference>